<dbReference type="EMBL" id="GBXM01044162">
    <property type="protein sequence ID" value="JAH64415.1"/>
    <property type="molecule type" value="Transcribed_RNA"/>
</dbReference>
<dbReference type="AlphaFoldDB" id="A0A0E9UGP1"/>
<name>A0A0E9UGP1_ANGAN</name>
<accession>A0A0E9UGP1</accession>
<proteinExistence type="predicted"/>
<organism evidence="1">
    <name type="scientific">Anguilla anguilla</name>
    <name type="common">European freshwater eel</name>
    <name type="synonym">Muraena anguilla</name>
    <dbReference type="NCBI Taxonomy" id="7936"/>
    <lineage>
        <taxon>Eukaryota</taxon>
        <taxon>Metazoa</taxon>
        <taxon>Chordata</taxon>
        <taxon>Craniata</taxon>
        <taxon>Vertebrata</taxon>
        <taxon>Euteleostomi</taxon>
        <taxon>Actinopterygii</taxon>
        <taxon>Neopterygii</taxon>
        <taxon>Teleostei</taxon>
        <taxon>Anguilliformes</taxon>
        <taxon>Anguillidae</taxon>
        <taxon>Anguilla</taxon>
    </lineage>
</organism>
<protein>
    <submittedName>
        <fullName evidence="1">Uncharacterized protein</fullName>
    </submittedName>
</protein>
<reference evidence="1" key="2">
    <citation type="journal article" date="2015" name="Fish Shellfish Immunol.">
        <title>Early steps in the European eel (Anguilla anguilla)-Vibrio vulnificus interaction in the gills: Role of the RtxA13 toxin.</title>
        <authorList>
            <person name="Callol A."/>
            <person name="Pajuelo D."/>
            <person name="Ebbesson L."/>
            <person name="Teles M."/>
            <person name="MacKenzie S."/>
            <person name="Amaro C."/>
        </authorList>
    </citation>
    <scope>NUCLEOTIDE SEQUENCE</scope>
</reference>
<evidence type="ECO:0000313" key="1">
    <source>
        <dbReference type="EMBL" id="JAH64415.1"/>
    </source>
</evidence>
<sequence length="22" mass="2831">MMQLRWIFKIHFFISCEEVEPF</sequence>
<reference evidence="1" key="1">
    <citation type="submission" date="2014-11" db="EMBL/GenBank/DDBJ databases">
        <authorList>
            <person name="Amaro Gonzalez C."/>
        </authorList>
    </citation>
    <scope>NUCLEOTIDE SEQUENCE</scope>
</reference>